<evidence type="ECO:0000313" key="5">
    <source>
        <dbReference type="EMBL" id="MWN21284.1"/>
    </source>
</evidence>
<dbReference type="CDD" id="cd00845">
    <property type="entry name" value="MPP_UshA_N_like"/>
    <property type="match status" value="1"/>
</dbReference>
<feature type="domain" description="5'-Nucleotidase C-terminal" evidence="4">
    <location>
        <begin position="295"/>
        <end position="411"/>
    </location>
</feature>
<dbReference type="InterPro" id="IPR006179">
    <property type="entry name" value="5_nucleotidase/apyrase"/>
</dbReference>
<feature type="domain" description="Calcineurin-like phosphoesterase" evidence="3">
    <location>
        <begin position="7"/>
        <end position="202"/>
    </location>
</feature>
<dbReference type="PROSITE" id="PS00785">
    <property type="entry name" value="5_NUCLEOTIDASE_1"/>
    <property type="match status" value="1"/>
</dbReference>
<dbReference type="GO" id="GO:0030288">
    <property type="term" value="C:outer membrane-bounded periplasmic space"/>
    <property type="evidence" value="ECO:0007669"/>
    <property type="project" value="TreeGrafter"/>
</dbReference>
<dbReference type="EMBL" id="WSZI01000013">
    <property type="protein sequence ID" value="MWN21284.1"/>
    <property type="molecule type" value="Genomic_DNA"/>
</dbReference>
<evidence type="ECO:0000256" key="2">
    <source>
        <dbReference type="RuleBase" id="RU362119"/>
    </source>
</evidence>
<dbReference type="GO" id="GO:0009166">
    <property type="term" value="P:nucleotide catabolic process"/>
    <property type="evidence" value="ECO:0007669"/>
    <property type="project" value="InterPro"/>
</dbReference>
<name>A0A6L7AAM4_LEULA</name>
<dbReference type="RefSeq" id="WP_252968239.1">
    <property type="nucleotide sequence ID" value="NZ_JBKWFG010000001.1"/>
</dbReference>
<dbReference type="InterPro" id="IPR006146">
    <property type="entry name" value="5'-Nucleotdase_CS"/>
</dbReference>
<dbReference type="Gene3D" id="3.60.21.10">
    <property type="match status" value="1"/>
</dbReference>
<dbReference type="PRINTS" id="PR01607">
    <property type="entry name" value="APYRASEFAMLY"/>
</dbReference>
<keyword evidence="2" id="KW-0378">Hydrolase</keyword>
<evidence type="ECO:0000259" key="4">
    <source>
        <dbReference type="Pfam" id="PF02872"/>
    </source>
</evidence>
<dbReference type="PANTHER" id="PTHR11575:SF23">
    <property type="entry name" value="5-NUCLEOTIDASE FAMILY PROTEIN"/>
    <property type="match status" value="1"/>
</dbReference>
<dbReference type="InterPro" id="IPR036907">
    <property type="entry name" value="5'-Nucleotdase_C_sf"/>
</dbReference>
<dbReference type="AlphaFoldDB" id="A0A6L7AAM4"/>
<comment type="similarity">
    <text evidence="2">Belongs to the 5'-nucleotidase family.</text>
</comment>
<dbReference type="InterPro" id="IPR008334">
    <property type="entry name" value="5'-Nucleotdase_C"/>
</dbReference>
<dbReference type="GO" id="GO:0008768">
    <property type="term" value="F:UDP-sugar diphosphatase activity"/>
    <property type="evidence" value="ECO:0007669"/>
    <property type="project" value="TreeGrafter"/>
</dbReference>
<dbReference type="InterPro" id="IPR004843">
    <property type="entry name" value="Calcineurin-like_PHP"/>
</dbReference>
<dbReference type="PIRSF" id="PIRSF036361">
    <property type="entry name" value="YunD"/>
    <property type="match status" value="1"/>
</dbReference>
<evidence type="ECO:0000256" key="1">
    <source>
        <dbReference type="ARBA" id="ARBA00022729"/>
    </source>
</evidence>
<evidence type="ECO:0000313" key="6">
    <source>
        <dbReference type="Proteomes" id="UP000478636"/>
    </source>
</evidence>
<dbReference type="Gene3D" id="3.90.780.10">
    <property type="entry name" value="5'-Nucleotidase, C-terminal domain"/>
    <property type="match status" value="1"/>
</dbReference>
<comment type="caution">
    <text evidence="5">The sequence shown here is derived from an EMBL/GenBank/DDBJ whole genome shotgun (WGS) entry which is preliminary data.</text>
</comment>
<dbReference type="PANTHER" id="PTHR11575">
    <property type="entry name" value="5'-NUCLEOTIDASE-RELATED"/>
    <property type="match status" value="1"/>
</dbReference>
<protein>
    <submittedName>
        <fullName evidence="5">Bifunctional metallophosphatase/5'-nucleotidase</fullName>
    </submittedName>
</protein>
<dbReference type="InterPro" id="IPR011240">
    <property type="entry name" value="Pesterase_YunD"/>
</dbReference>
<dbReference type="SUPFAM" id="SSF56300">
    <property type="entry name" value="Metallo-dependent phosphatases"/>
    <property type="match status" value="1"/>
</dbReference>
<dbReference type="Pfam" id="PF02872">
    <property type="entry name" value="5_nucleotid_C"/>
    <property type="match status" value="1"/>
</dbReference>
<keyword evidence="1" id="KW-0732">Signal</keyword>
<dbReference type="SUPFAM" id="SSF55816">
    <property type="entry name" value="5'-nucleotidase (syn. UDP-sugar hydrolase), C-terminal domain"/>
    <property type="match status" value="1"/>
</dbReference>
<evidence type="ECO:0000259" key="3">
    <source>
        <dbReference type="Pfam" id="PF00149"/>
    </source>
</evidence>
<dbReference type="GO" id="GO:0046872">
    <property type="term" value="F:metal ion binding"/>
    <property type="evidence" value="ECO:0007669"/>
    <property type="project" value="InterPro"/>
</dbReference>
<dbReference type="Proteomes" id="UP000478636">
    <property type="component" value="Unassembled WGS sequence"/>
</dbReference>
<dbReference type="InterPro" id="IPR029052">
    <property type="entry name" value="Metallo-depent_PP-like"/>
</dbReference>
<keyword evidence="2" id="KW-0547">Nucleotide-binding</keyword>
<organism evidence="5 6">
    <name type="scientific">Leuconostoc lactis</name>
    <dbReference type="NCBI Taxonomy" id="1246"/>
    <lineage>
        <taxon>Bacteria</taxon>
        <taxon>Bacillati</taxon>
        <taxon>Bacillota</taxon>
        <taxon>Bacilli</taxon>
        <taxon>Lactobacillales</taxon>
        <taxon>Lactobacillaceae</taxon>
        <taxon>Leuconostoc</taxon>
    </lineage>
</organism>
<reference evidence="5 6" key="1">
    <citation type="submission" date="2019-12" db="EMBL/GenBank/DDBJ databases">
        <title>Complete genome sequence of Leuconostoc lactis strain AVN1 provides insights into metabolic potential.</title>
        <authorList>
            <person name="Besrour N."/>
            <person name="Najjari A."/>
            <person name="Fhoula I."/>
            <person name="Jaballah S."/>
            <person name="Klibi N."/>
            <person name="Ouzari H.I."/>
        </authorList>
    </citation>
    <scope>NUCLEOTIDE SEQUENCE [LARGE SCALE GENOMIC DNA]</scope>
    <source>
        <strain evidence="5 6">AVN1</strain>
    </source>
</reference>
<dbReference type="GO" id="GO:0008253">
    <property type="term" value="F:5'-nucleotidase activity"/>
    <property type="evidence" value="ECO:0007669"/>
    <property type="project" value="TreeGrafter"/>
</dbReference>
<dbReference type="Pfam" id="PF00149">
    <property type="entry name" value="Metallophos"/>
    <property type="match status" value="1"/>
</dbReference>
<proteinExistence type="inferred from homology"/>
<accession>A0A6L7AAM4</accession>
<dbReference type="GO" id="GO:0000166">
    <property type="term" value="F:nucleotide binding"/>
    <property type="evidence" value="ECO:0007669"/>
    <property type="project" value="UniProtKB-KW"/>
</dbReference>
<sequence length="449" mass="49815">MATETIHLLHTNDVHSHLENWPRIQRFLLDAQAAPTTHYTFDIGDAIDRLHPLTDATMGQGNVALMNQVHYDGVTIGNNEGLVLPHEAMSTLYQDANFDVILSNLKASPAGEQPSWAKPYKIMTTPAGTRVGVFALTAPYTLTYPMLGWYPQAVDETIQALLPTLRAQADVVVLLSHLGLPTDEKIGAKYPIDVVIGAHTHHLLPHGKIVNGTLLAAAGRYGNHVGDITLTLRNHQIVSQQAQVTPTYEMAEADDDYSAVHGWLQTGQSLLKQRIVTHLPRDISADEQSYDALRALKAYFNVPIAMVSTGMFVDELPAGELSDYELLESMPHAINPMVMTLSGAEITQLVTTITDQQAKLAELPVKGSGFRGKMFGYMRFSGLDRDRHGQIWLDGHKLDPARQYQIATLDHYKWVPFFPVIQQAPITIAQDLLLRELMGQYYQAKYAHV</sequence>
<gene>
    <name evidence="5" type="ORF">GQS40_06310</name>
</gene>